<evidence type="ECO:0000256" key="2">
    <source>
        <dbReference type="ARBA" id="ARBA00023157"/>
    </source>
</evidence>
<dbReference type="PROSITE" id="PS50835">
    <property type="entry name" value="IG_LIKE"/>
    <property type="match status" value="3"/>
</dbReference>
<dbReference type="InParanoid" id="A0A3B5PPX2"/>
<dbReference type="AlphaFoldDB" id="A0A3B5PPX2"/>
<organism evidence="4 5">
    <name type="scientific">Xiphophorus maculatus</name>
    <name type="common">Southern platyfish</name>
    <name type="synonym">Platypoecilus maculatus</name>
    <dbReference type="NCBI Taxonomy" id="8083"/>
    <lineage>
        <taxon>Eukaryota</taxon>
        <taxon>Metazoa</taxon>
        <taxon>Chordata</taxon>
        <taxon>Craniata</taxon>
        <taxon>Vertebrata</taxon>
        <taxon>Euteleostomi</taxon>
        <taxon>Actinopterygii</taxon>
        <taxon>Neopterygii</taxon>
        <taxon>Teleostei</taxon>
        <taxon>Neoteleostei</taxon>
        <taxon>Acanthomorphata</taxon>
        <taxon>Ovalentaria</taxon>
        <taxon>Atherinomorphae</taxon>
        <taxon>Cyprinodontiformes</taxon>
        <taxon>Poeciliidae</taxon>
        <taxon>Poeciliinae</taxon>
        <taxon>Xiphophorus</taxon>
    </lineage>
</organism>
<keyword evidence="2" id="KW-1015">Disulfide bond</keyword>
<feature type="domain" description="Ig-like" evidence="3">
    <location>
        <begin position="193"/>
        <end position="275"/>
    </location>
</feature>
<dbReference type="GeneTree" id="ENSGT01030000235424"/>
<dbReference type="GO" id="GO:0004888">
    <property type="term" value="F:transmembrane signaling receptor activity"/>
    <property type="evidence" value="ECO:0007669"/>
    <property type="project" value="TreeGrafter"/>
</dbReference>
<keyword evidence="5" id="KW-1185">Reference proteome</keyword>
<evidence type="ECO:0000256" key="1">
    <source>
        <dbReference type="ARBA" id="ARBA00022729"/>
    </source>
</evidence>
<dbReference type="OMA" id="INGEYEC"/>
<evidence type="ECO:0000259" key="3">
    <source>
        <dbReference type="PROSITE" id="PS50835"/>
    </source>
</evidence>
<dbReference type="InterPro" id="IPR036179">
    <property type="entry name" value="Ig-like_dom_sf"/>
</dbReference>
<sequence>HILLISIVVVTRQPNRPQMFSGESITLTCEVQGGETTEWTCEWRRDGKTVKVGNDKHLTVSVNESSSEEYMCQCRRRDDWFSVTKWSEKIPVSVSGESYFWGAILTIDPNWSTFHPGESVTFICDMNEGKDTDWEYEIKKNGEQFLRSNPYKSFTLLPIQIDHSDEYQCCGLRKSSGDTKCSDTVSLTVTAQPKPTLTAGPTTIPVGGSVTLSCSLPSAGWKYKWYIRTKNTPEVQLTDEENRDINVAQAGIYRCLGMRGNENYQSLVSDEVSITISFSNKVVVTRQPNWPQMFSGESITLTCEVQGGETTDWTCEWRRDGKTVKMGNDKHLTVNVNESSSEEYMCQCRRRDDWHSLTKWSEKIPVSVSGESYFFFVMTSPTCNKTRQLVLVGAQRLAERRPEKSVQNPLNCLVAEMCSANSKHSLNILIIFHSSDKVFVFFFSLSAGV</sequence>
<reference evidence="5" key="2">
    <citation type="journal article" date="2013" name="Nat. Genet.">
        <title>The genome of the platyfish, Xiphophorus maculatus, provides insights into evolutionary adaptation and several complex traits.</title>
        <authorList>
            <person name="Schartl M."/>
            <person name="Walter R.B."/>
            <person name="Shen Y."/>
            <person name="Garcia T."/>
            <person name="Catchen J."/>
            <person name="Amores A."/>
            <person name="Braasch I."/>
            <person name="Chalopin D."/>
            <person name="Volff J.N."/>
            <person name="Lesch K.P."/>
            <person name="Bisazza A."/>
            <person name="Minx P."/>
            <person name="Hillier L."/>
            <person name="Wilson R.K."/>
            <person name="Fuerstenberg S."/>
            <person name="Boore J."/>
            <person name="Searle S."/>
            <person name="Postlethwait J.H."/>
            <person name="Warren W.C."/>
        </authorList>
    </citation>
    <scope>NUCLEOTIDE SEQUENCE [LARGE SCALE GENOMIC DNA]</scope>
    <source>
        <strain evidence="5">JP 163 A</strain>
    </source>
</reference>
<dbReference type="InterPro" id="IPR003599">
    <property type="entry name" value="Ig_sub"/>
</dbReference>
<dbReference type="InterPro" id="IPR050488">
    <property type="entry name" value="Ig_Fc_receptor"/>
</dbReference>
<dbReference type="GO" id="GO:0009897">
    <property type="term" value="C:external side of plasma membrane"/>
    <property type="evidence" value="ECO:0007669"/>
    <property type="project" value="TreeGrafter"/>
</dbReference>
<dbReference type="GO" id="GO:0006955">
    <property type="term" value="P:immune response"/>
    <property type="evidence" value="ECO:0007669"/>
    <property type="project" value="TreeGrafter"/>
</dbReference>
<reference evidence="4" key="4">
    <citation type="submission" date="2025-09" db="UniProtKB">
        <authorList>
            <consortium name="Ensembl"/>
        </authorList>
    </citation>
    <scope>IDENTIFICATION</scope>
    <source>
        <strain evidence="4">JP 163 A</strain>
    </source>
</reference>
<reference evidence="5" key="1">
    <citation type="submission" date="2012-01" db="EMBL/GenBank/DDBJ databases">
        <authorList>
            <person name="Walter R."/>
            <person name="Schartl M."/>
            <person name="Warren W."/>
        </authorList>
    </citation>
    <scope>NUCLEOTIDE SEQUENCE [LARGE SCALE GENOMIC DNA]</scope>
    <source>
        <strain evidence="5">JP 163 A</strain>
    </source>
</reference>
<proteinExistence type="predicted"/>
<reference evidence="4" key="3">
    <citation type="submission" date="2025-08" db="UniProtKB">
        <authorList>
            <consortium name="Ensembl"/>
        </authorList>
    </citation>
    <scope>IDENTIFICATION</scope>
    <source>
        <strain evidence="4">JP 163 A</strain>
    </source>
</reference>
<dbReference type="Pfam" id="PF13895">
    <property type="entry name" value="Ig_2"/>
    <property type="match status" value="3"/>
</dbReference>
<dbReference type="PANTHER" id="PTHR11481">
    <property type="entry name" value="IMMUNOGLOBULIN FC RECEPTOR"/>
    <property type="match status" value="1"/>
</dbReference>
<feature type="domain" description="Ig-like" evidence="3">
    <location>
        <begin position="296"/>
        <end position="367"/>
    </location>
</feature>
<dbReference type="Gene3D" id="2.60.40.10">
    <property type="entry name" value="Immunoglobulins"/>
    <property type="match status" value="4"/>
</dbReference>
<keyword evidence="1" id="KW-0732">Signal</keyword>
<dbReference type="SUPFAM" id="SSF48726">
    <property type="entry name" value="Immunoglobulin"/>
    <property type="match status" value="4"/>
</dbReference>
<dbReference type="InterPro" id="IPR007110">
    <property type="entry name" value="Ig-like_dom"/>
</dbReference>
<evidence type="ECO:0000313" key="4">
    <source>
        <dbReference type="Ensembl" id="ENSXMAP00000021603.1"/>
    </source>
</evidence>
<name>A0A3B5PPX2_XIPMA</name>
<accession>A0A3B5PPX2</accession>
<dbReference type="GO" id="GO:0007166">
    <property type="term" value="P:cell surface receptor signaling pathway"/>
    <property type="evidence" value="ECO:0007669"/>
    <property type="project" value="TreeGrafter"/>
</dbReference>
<dbReference type="SMART" id="SM00409">
    <property type="entry name" value="IG"/>
    <property type="match status" value="4"/>
</dbReference>
<dbReference type="Ensembl" id="ENSXMAT00000040140.1">
    <property type="protein sequence ID" value="ENSXMAP00000021603.1"/>
    <property type="gene ID" value="ENSXMAG00000022789.1"/>
</dbReference>
<dbReference type="PANTHER" id="PTHR11481:SF64">
    <property type="entry name" value="FC RECEPTOR-LIKE PROTEIN 4"/>
    <property type="match status" value="1"/>
</dbReference>
<dbReference type="Proteomes" id="UP000002852">
    <property type="component" value="Unassembled WGS sequence"/>
</dbReference>
<evidence type="ECO:0000313" key="5">
    <source>
        <dbReference type="Proteomes" id="UP000002852"/>
    </source>
</evidence>
<feature type="domain" description="Ig-like" evidence="3">
    <location>
        <begin position="5"/>
        <end position="93"/>
    </location>
</feature>
<dbReference type="InterPro" id="IPR013783">
    <property type="entry name" value="Ig-like_fold"/>
</dbReference>
<protein>
    <recommendedName>
        <fullName evidence="3">Ig-like domain-containing protein</fullName>
    </recommendedName>
</protein>